<dbReference type="EMBL" id="CAJVCH010230635">
    <property type="protein sequence ID" value="CAG7732404.1"/>
    <property type="molecule type" value="Genomic_DNA"/>
</dbReference>
<accession>A0A8J2K6D7</accession>
<keyword evidence="2" id="KW-1185">Reference proteome</keyword>
<comment type="caution">
    <text evidence="1">The sequence shown here is derived from an EMBL/GenBank/DDBJ whole genome shotgun (WGS) entry which is preliminary data.</text>
</comment>
<feature type="non-terminal residue" evidence="1">
    <location>
        <position position="1"/>
    </location>
</feature>
<dbReference type="AlphaFoldDB" id="A0A8J2K6D7"/>
<proteinExistence type="predicted"/>
<name>A0A8J2K6D7_9HEXA</name>
<feature type="non-terminal residue" evidence="1">
    <location>
        <position position="273"/>
    </location>
</feature>
<sequence length="273" mass="31577">VTIPIDYSQFRTPYVLDVFSIDKIIPSKLLKPKIFDVSASTRVFKETNLRCFAHFVFLLPHSSLNENEMIPTRRDGLKSIPYRAYKWVVKMFSSSVKMSRQVVLIRATSLKTKFFDRLLMNIVPVTRFIPIFTLFPGNQEEISFETYHGQAFIGTSQSPFRCKPEHCLTVMASTVDNATNYGKKLSWSIIMEKAEKDFVENLNVHRIGDSPFHHMTPLRLIDTVFKFLLADVDVDYKNKLFCNSQEPVLLFSIRRGDSPKFEADSLIGYHKFP</sequence>
<dbReference type="Proteomes" id="UP000708208">
    <property type="component" value="Unassembled WGS sequence"/>
</dbReference>
<protein>
    <submittedName>
        <fullName evidence="1">Uncharacterized protein</fullName>
    </submittedName>
</protein>
<evidence type="ECO:0000313" key="2">
    <source>
        <dbReference type="Proteomes" id="UP000708208"/>
    </source>
</evidence>
<reference evidence="1" key="1">
    <citation type="submission" date="2021-06" db="EMBL/GenBank/DDBJ databases">
        <authorList>
            <person name="Hodson N. C."/>
            <person name="Mongue J. A."/>
            <person name="Jaron S. K."/>
        </authorList>
    </citation>
    <scope>NUCLEOTIDE SEQUENCE</scope>
</reference>
<organism evidence="1 2">
    <name type="scientific">Allacma fusca</name>
    <dbReference type="NCBI Taxonomy" id="39272"/>
    <lineage>
        <taxon>Eukaryota</taxon>
        <taxon>Metazoa</taxon>
        <taxon>Ecdysozoa</taxon>
        <taxon>Arthropoda</taxon>
        <taxon>Hexapoda</taxon>
        <taxon>Collembola</taxon>
        <taxon>Symphypleona</taxon>
        <taxon>Sminthuridae</taxon>
        <taxon>Allacma</taxon>
    </lineage>
</organism>
<gene>
    <name evidence="1" type="ORF">AFUS01_LOCUS20923</name>
</gene>
<evidence type="ECO:0000313" key="1">
    <source>
        <dbReference type="EMBL" id="CAG7732404.1"/>
    </source>
</evidence>